<comment type="caution">
    <text evidence="2">The sequence shown here is derived from an EMBL/GenBank/DDBJ whole genome shotgun (WGS) entry which is preliminary data.</text>
</comment>
<proteinExistence type="predicted"/>
<dbReference type="Pfam" id="PF05630">
    <property type="entry name" value="NPP1"/>
    <property type="match status" value="1"/>
</dbReference>
<gene>
    <name evidence="2" type="ORF">DL762_000996</name>
</gene>
<sequence>MHQNAASLIAVGASLMLGTLLPSVNASPLAGEPLKLYRELLKRDPPSALPQSATEDELRWQPSLDFDTDGCYNTPAIDADGNVAEGLDHNYTGGADDCRDESDLDNNNVYVRTRCNNGWCAHLYDYYFEKDVAVQHVIDAGGHRHDWEHIAVFVQDGALKVVAASAHGDYDTKSVDDVRMDGDHPKIVYHKDGGSTHAFRFANEADDGIENHKGVWFRGALVNWDGFPGNTRDILVNHDFGSASFALKDDNFKAQLDYARNDLVPGFDSGYATRGGTRNLAVLVEAFSSQDALPRPDDCILDILHCTSHKNTMPINGWVLHRDKGIFGEDADIDRLEQRMDDEENARVMGYTCPSLAEAPNLKILDHDPSRIR</sequence>
<keyword evidence="3" id="KW-1185">Reference proteome</keyword>
<accession>A0ABY0HI11</accession>
<feature type="signal peptide" evidence="1">
    <location>
        <begin position="1"/>
        <end position="26"/>
    </location>
</feature>
<dbReference type="PANTHER" id="PTHR33657:SF6">
    <property type="entry name" value="SECRETED PROTEIN"/>
    <property type="match status" value="1"/>
</dbReference>
<evidence type="ECO:0000256" key="1">
    <source>
        <dbReference type="SAM" id="SignalP"/>
    </source>
</evidence>
<evidence type="ECO:0008006" key="4">
    <source>
        <dbReference type="Google" id="ProtNLM"/>
    </source>
</evidence>
<reference evidence="2 3" key="1">
    <citation type="submission" date="2018-06" db="EMBL/GenBank/DDBJ databases">
        <title>Complete Genomes of Monosporascus.</title>
        <authorList>
            <person name="Robinson A.J."/>
            <person name="Natvig D.O."/>
        </authorList>
    </citation>
    <scope>NUCLEOTIDE SEQUENCE [LARGE SCALE GENOMIC DNA]</scope>
    <source>
        <strain evidence="2 3">CBS 609.92</strain>
    </source>
</reference>
<dbReference type="PANTHER" id="PTHR33657">
    <property type="entry name" value="DOMAIN PROTEIN, PUTATIVE (AFU_ORTHOLOGUE AFUA_5G00600)-RELATED"/>
    <property type="match status" value="1"/>
</dbReference>
<feature type="chain" id="PRO_5047192660" description="Secreted protein" evidence="1">
    <location>
        <begin position="27"/>
        <end position="373"/>
    </location>
</feature>
<evidence type="ECO:0000313" key="2">
    <source>
        <dbReference type="EMBL" id="RYO93558.1"/>
    </source>
</evidence>
<dbReference type="InterPro" id="IPR008701">
    <property type="entry name" value="NPP1"/>
</dbReference>
<evidence type="ECO:0000313" key="3">
    <source>
        <dbReference type="Proteomes" id="UP000294003"/>
    </source>
</evidence>
<protein>
    <recommendedName>
        <fullName evidence="4">Secreted protein</fullName>
    </recommendedName>
</protein>
<dbReference type="EMBL" id="QJNS01000017">
    <property type="protein sequence ID" value="RYO93558.1"/>
    <property type="molecule type" value="Genomic_DNA"/>
</dbReference>
<name>A0ABY0HI11_9PEZI</name>
<keyword evidence="1" id="KW-0732">Signal</keyword>
<dbReference type="Proteomes" id="UP000294003">
    <property type="component" value="Unassembled WGS sequence"/>
</dbReference>
<organism evidence="2 3">
    <name type="scientific">Monosporascus cannonballus</name>
    <dbReference type="NCBI Taxonomy" id="155416"/>
    <lineage>
        <taxon>Eukaryota</taxon>
        <taxon>Fungi</taxon>
        <taxon>Dikarya</taxon>
        <taxon>Ascomycota</taxon>
        <taxon>Pezizomycotina</taxon>
        <taxon>Sordariomycetes</taxon>
        <taxon>Xylariomycetidae</taxon>
        <taxon>Xylariales</taxon>
        <taxon>Xylariales incertae sedis</taxon>
        <taxon>Monosporascus</taxon>
    </lineage>
</organism>